<dbReference type="PANTHER" id="PTHR22937">
    <property type="entry name" value="E3 UBIQUITIN-PROTEIN LIGASE RNF165"/>
    <property type="match status" value="1"/>
</dbReference>
<name>A0A328D7H6_9ASTE</name>
<dbReference type="EMBL" id="NQVE01000188">
    <property type="protein sequence ID" value="RAL41496.1"/>
    <property type="molecule type" value="Genomic_DNA"/>
</dbReference>
<dbReference type="GO" id="GO:0008270">
    <property type="term" value="F:zinc ion binding"/>
    <property type="evidence" value="ECO:0007669"/>
    <property type="project" value="UniProtKB-KW"/>
</dbReference>
<feature type="region of interest" description="Disordered" evidence="8">
    <location>
        <begin position="1"/>
        <end position="37"/>
    </location>
</feature>
<evidence type="ECO:0000256" key="1">
    <source>
        <dbReference type="ARBA" id="ARBA00000900"/>
    </source>
</evidence>
<dbReference type="EC" id="2.3.2.27" evidence="2"/>
<keyword evidence="7" id="KW-0862">Zinc</keyword>
<evidence type="ECO:0000256" key="6">
    <source>
        <dbReference type="ARBA" id="ARBA00022786"/>
    </source>
</evidence>
<evidence type="ECO:0000313" key="9">
    <source>
        <dbReference type="EMBL" id="RAL41496.1"/>
    </source>
</evidence>
<evidence type="ECO:0000256" key="5">
    <source>
        <dbReference type="ARBA" id="ARBA00022771"/>
    </source>
</evidence>
<proteinExistence type="predicted"/>
<organism evidence="9 10">
    <name type="scientific">Cuscuta australis</name>
    <dbReference type="NCBI Taxonomy" id="267555"/>
    <lineage>
        <taxon>Eukaryota</taxon>
        <taxon>Viridiplantae</taxon>
        <taxon>Streptophyta</taxon>
        <taxon>Embryophyta</taxon>
        <taxon>Tracheophyta</taxon>
        <taxon>Spermatophyta</taxon>
        <taxon>Magnoliopsida</taxon>
        <taxon>eudicotyledons</taxon>
        <taxon>Gunneridae</taxon>
        <taxon>Pentapetalae</taxon>
        <taxon>asterids</taxon>
        <taxon>lamiids</taxon>
        <taxon>Solanales</taxon>
        <taxon>Convolvulaceae</taxon>
        <taxon>Cuscuteae</taxon>
        <taxon>Cuscuta</taxon>
        <taxon>Cuscuta subgen. Grammica</taxon>
        <taxon>Cuscuta sect. Cleistogrammica</taxon>
    </lineage>
</organism>
<dbReference type="Proteomes" id="UP000249390">
    <property type="component" value="Unassembled WGS sequence"/>
</dbReference>
<dbReference type="PANTHER" id="PTHR22937:SF122">
    <property type="entry name" value="RING-TYPE E3 UBIQUITIN TRANSFERASE"/>
    <property type="match status" value="1"/>
</dbReference>
<comment type="catalytic activity">
    <reaction evidence="1">
        <text>S-ubiquitinyl-[E2 ubiquitin-conjugating enzyme]-L-cysteine + [acceptor protein]-L-lysine = [E2 ubiquitin-conjugating enzyme]-L-cysteine + N(6)-ubiquitinyl-[acceptor protein]-L-lysine.</text>
        <dbReference type="EC" id="2.3.2.27"/>
    </reaction>
</comment>
<evidence type="ECO:0000256" key="4">
    <source>
        <dbReference type="ARBA" id="ARBA00022723"/>
    </source>
</evidence>
<accession>A0A328D7H6</accession>
<keyword evidence="10" id="KW-1185">Reference proteome</keyword>
<evidence type="ECO:0000313" key="10">
    <source>
        <dbReference type="Proteomes" id="UP000249390"/>
    </source>
</evidence>
<dbReference type="AlphaFoldDB" id="A0A328D7H6"/>
<keyword evidence="4" id="KW-0479">Metal-binding</keyword>
<keyword evidence="5" id="KW-0863">Zinc-finger</keyword>
<evidence type="ECO:0000256" key="7">
    <source>
        <dbReference type="ARBA" id="ARBA00022833"/>
    </source>
</evidence>
<reference evidence="9 10" key="1">
    <citation type="submission" date="2018-06" db="EMBL/GenBank/DDBJ databases">
        <title>The Genome of Cuscuta australis (Dodder) Provides Insight into the Evolution of Plant Parasitism.</title>
        <authorList>
            <person name="Liu H."/>
        </authorList>
    </citation>
    <scope>NUCLEOTIDE SEQUENCE [LARGE SCALE GENOMIC DNA]</scope>
    <source>
        <strain evidence="10">cv. Yunnan</strain>
        <tissue evidence="9">Vines</tissue>
    </source>
</reference>
<keyword evidence="6" id="KW-0833">Ubl conjugation pathway</keyword>
<dbReference type="GO" id="GO:0061630">
    <property type="term" value="F:ubiquitin protein ligase activity"/>
    <property type="evidence" value="ECO:0007669"/>
    <property type="project" value="UniProtKB-EC"/>
</dbReference>
<protein>
    <recommendedName>
        <fullName evidence="2">RING-type E3 ubiquitin transferase</fullName>
        <ecNumber evidence="2">2.3.2.27</ecNumber>
    </recommendedName>
</protein>
<evidence type="ECO:0000256" key="3">
    <source>
        <dbReference type="ARBA" id="ARBA00022679"/>
    </source>
</evidence>
<dbReference type="InterPro" id="IPR045191">
    <property type="entry name" value="MBR1/2-like"/>
</dbReference>
<sequence length="355" mass="39288">MSAVVSGDSTELNGRYRKPKILNHPKPIPEIDPNPLLISPNRPKPTISSLLLAPFSPAVAATDPPTAATPKKKNFTSFRRLGCAASSQVSVPAVIRSSADWDSKRVKKKKQRCKLYSVSAAGGGAGGGKVSVPGNPPAAVGFVTSRRPALGRRKVVDDTVRPRERSACSLRRLVIPEDDPYPTFELPRSRMGIFGSRHHRYSPCGFTEGFSEVLMMQSTLMGGGLEGHDRYRDWRLDVDDMSYEDLLELGDRIGHVSTGLREDVIDRHVSKTKPKFPSHFSTETERKCSICQVASYNFHIFALCSKKGLFFQIASLLSSRGKVCPCAHTLLRYNPLRDFSGLLHLVLRIPIFIFR</sequence>
<keyword evidence="3" id="KW-0808">Transferase</keyword>
<gene>
    <name evidence="9" type="ORF">DM860_010290</name>
</gene>
<evidence type="ECO:0000256" key="2">
    <source>
        <dbReference type="ARBA" id="ARBA00012483"/>
    </source>
</evidence>
<evidence type="ECO:0000256" key="8">
    <source>
        <dbReference type="SAM" id="MobiDB-lite"/>
    </source>
</evidence>
<comment type="caution">
    <text evidence="9">The sequence shown here is derived from an EMBL/GenBank/DDBJ whole genome shotgun (WGS) entry which is preliminary data.</text>
</comment>